<reference evidence="2 3" key="1">
    <citation type="journal article" date="2022" name="Genome Biol. Evol.">
        <title>Host diet, physiology and behaviors set the stage for Lachnospiraceae cladogenesis.</title>
        <authorList>
            <person name="Vera-Ponce De Leon A."/>
            <person name="Schneider M."/>
            <person name="Jahnes B.C."/>
            <person name="Sadowski V."/>
            <person name="Camuy-Velez L.A."/>
            <person name="Duan J."/>
            <person name="Sabree Z.L."/>
        </authorList>
    </citation>
    <scope>NUCLEOTIDE SEQUENCE [LARGE SCALE GENOMIC DNA]</scope>
    <source>
        <strain evidence="2 3">PAL113</strain>
    </source>
</reference>
<dbReference type="PROSITE" id="PS50887">
    <property type="entry name" value="GGDEF"/>
    <property type="match status" value="1"/>
</dbReference>
<dbReference type="InterPro" id="IPR043128">
    <property type="entry name" value="Rev_trsase/Diguanyl_cyclase"/>
</dbReference>
<dbReference type="RefSeq" id="WP_262066666.1">
    <property type="nucleotide sequence ID" value="NZ_JAMXOD010000015.1"/>
</dbReference>
<gene>
    <name evidence="2" type="ORF">NK125_10665</name>
</gene>
<dbReference type="InterPro" id="IPR000160">
    <property type="entry name" value="GGDEF_dom"/>
</dbReference>
<dbReference type="Gene3D" id="3.30.450.20">
    <property type="entry name" value="PAS domain"/>
    <property type="match status" value="1"/>
</dbReference>
<dbReference type="NCBIfam" id="TIGR00254">
    <property type="entry name" value="GGDEF"/>
    <property type="match status" value="1"/>
</dbReference>
<name>A0ABT1EB76_9FIRM</name>
<feature type="domain" description="GGDEF" evidence="1">
    <location>
        <begin position="330"/>
        <end position="462"/>
    </location>
</feature>
<dbReference type="SMART" id="SM00267">
    <property type="entry name" value="GGDEF"/>
    <property type="match status" value="1"/>
</dbReference>
<dbReference type="SUPFAM" id="SSF55073">
    <property type="entry name" value="Nucleotide cyclase"/>
    <property type="match status" value="1"/>
</dbReference>
<dbReference type="Gene3D" id="3.30.70.270">
    <property type="match status" value="1"/>
</dbReference>
<dbReference type="SUPFAM" id="SSF55781">
    <property type="entry name" value="GAF domain-like"/>
    <property type="match status" value="1"/>
</dbReference>
<proteinExistence type="predicted"/>
<protein>
    <submittedName>
        <fullName evidence="2">GGDEF domain-containing protein</fullName>
    </submittedName>
</protein>
<evidence type="ECO:0000313" key="2">
    <source>
        <dbReference type="EMBL" id="MCP1102879.1"/>
    </source>
</evidence>
<dbReference type="CDD" id="cd01949">
    <property type="entry name" value="GGDEF"/>
    <property type="match status" value="1"/>
</dbReference>
<organism evidence="2 3">
    <name type="scientific">Aequitasia blattaphilus</name>
    <dbReference type="NCBI Taxonomy" id="2949332"/>
    <lineage>
        <taxon>Bacteria</taxon>
        <taxon>Bacillati</taxon>
        <taxon>Bacillota</taxon>
        <taxon>Clostridia</taxon>
        <taxon>Lachnospirales</taxon>
        <taxon>Lachnospiraceae</taxon>
        <taxon>Aequitasia</taxon>
    </lineage>
</organism>
<dbReference type="InterPro" id="IPR052155">
    <property type="entry name" value="Biofilm_reg_signaling"/>
</dbReference>
<dbReference type="PANTHER" id="PTHR44757">
    <property type="entry name" value="DIGUANYLATE CYCLASE DGCP"/>
    <property type="match status" value="1"/>
</dbReference>
<keyword evidence="3" id="KW-1185">Reference proteome</keyword>
<dbReference type="EMBL" id="JAMZFW010000015">
    <property type="protein sequence ID" value="MCP1102879.1"/>
    <property type="molecule type" value="Genomic_DNA"/>
</dbReference>
<sequence length="476" mass="54898">MKLFNSDEISNLWTEIMDLLDEEVGNGAKIKEVQKRLCENFDFEFSFIYRQNHEMNFIQDRIYYVDSSDKGLPYLVPAFGELQESYLLRGRLLYIQEGRKHSDEENGFLEIFGTNTLVLFPIIGDNQQMIGILGMGDRRKERRTAELDKSMLYSVFVLIANYFRLKENLTKIESTQLALQSIVDNMGVDIYVNDFFTHEILFVNKSMAKPYGGVKAITGEKCYRALYDDKVEECEYCPQKKLVDDNGKPTKIYSWDYRRPFDGTWFRVLSAAFRWVDQRVAHIVSSIDITDSKKVEESLRQVADYDQLTQIPNKRKLNADLEKLKSENGTSYFIMFLDINKFKSINDEHGHRVGDMVLSITADFISKNLAKGQTCYRFGGDEFVILCKGSSKLQAIKTAKTIEKRGREPLATGELCLDCSFSIGIASPEDKEDTPEEVLKWADMAMYKSKEKKDGGISLYNQGNVTNIEWYFNFLA</sequence>
<evidence type="ECO:0000259" key="1">
    <source>
        <dbReference type="PROSITE" id="PS50887"/>
    </source>
</evidence>
<dbReference type="PANTHER" id="PTHR44757:SF2">
    <property type="entry name" value="BIOFILM ARCHITECTURE MAINTENANCE PROTEIN MBAA"/>
    <property type="match status" value="1"/>
</dbReference>
<accession>A0ABT1EB76</accession>
<comment type="caution">
    <text evidence="2">The sequence shown here is derived from an EMBL/GenBank/DDBJ whole genome shotgun (WGS) entry which is preliminary data.</text>
</comment>
<dbReference type="Pfam" id="PF00990">
    <property type="entry name" value="GGDEF"/>
    <property type="match status" value="1"/>
</dbReference>
<dbReference type="Proteomes" id="UP001523566">
    <property type="component" value="Unassembled WGS sequence"/>
</dbReference>
<dbReference type="InterPro" id="IPR029787">
    <property type="entry name" value="Nucleotide_cyclase"/>
</dbReference>
<evidence type="ECO:0000313" key="3">
    <source>
        <dbReference type="Proteomes" id="UP001523566"/>
    </source>
</evidence>